<protein>
    <submittedName>
        <fullName evidence="1">Uncharacterized protein</fullName>
    </submittedName>
</protein>
<name>W9SAS0_9ROSA</name>
<dbReference type="EMBL" id="KE345239">
    <property type="protein sequence ID" value="EXB96389.1"/>
    <property type="molecule type" value="Genomic_DNA"/>
</dbReference>
<sequence>MIDPLKGALWQVAKTFSHRHLWDIPTEESVENDDIVQEDNSSDGHFTFKHGNVDVDDFMEEEVDETLEEYVDDEVREDDQKRL</sequence>
<evidence type="ECO:0000313" key="2">
    <source>
        <dbReference type="Proteomes" id="UP000030645"/>
    </source>
</evidence>
<dbReference type="AlphaFoldDB" id="W9SAS0"/>
<keyword evidence="2" id="KW-1185">Reference proteome</keyword>
<accession>W9SAS0</accession>
<dbReference type="Proteomes" id="UP000030645">
    <property type="component" value="Unassembled WGS sequence"/>
</dbReference>
<organism evidence="1 2">
    <name type="scientific">Morus notabilis</name>
    <dbReference type="NCBI Taxonomy" id="981085"/>
    <lineage>
        <taxon>Eukaryota</taxon>
        <taxon>Viridiplantae</taxon>
        <taxon>Streptophyta</taxon>
        <taxon>Embryophyta</taxon>
        <taxon>Tracheophyta</taxon>
        <taxon>Spermatophyta</taxon>
        <taxon>Magnoliopsida</taxon>
        <taxon>eudicotyledons</taxon>
        <taxon>Gunneridae</taxon>
        <taxon>Pentapetalae</taxon>
        <taxon>rosids</taxon>
        <taxon>fabids</taxon>
        <taxon>Rosales</taxon>
        <taxon>Moraceae</taxon>
        <taxon>Moreae</taxon>
        <taxon>Morus</taxon>
    </lineage>
</organism>
<reference evidence="2" key="1">
    <citation type="submission" date="2013-01" db="EMBL/GenBank/DDBJ databases">
        <title>Draft Genome Sequence of a Mulberry Tree, Morus notabilis C.K. Schneid.</title>
        <authorList>
            <person name="He N."/>
            <person name="Zhao S."/>
        </authorList>
    </citation>
    <scope>NUCLEOTIDE SEQUENCE</scope>
</reference>
<gene>
    <name evidence="1" type="ORF">L484_023109</name>
</gene>
<evidence type="ECO:0000313" key="1">
    <source>
        <dbReference type="EMBL" id="EXB96389.1"/>
    </source>
</evidence>
<proteinExistence type="predicted"/>